<feature type="region of interest" description="Disordered" evidence="1">
    <location>
        <begin position="617"/>
        <end position="781"/>
    </location>
</feature>
<dbReference type="AlphaFoldDB" id="A0A060S7Z8"/>
<feature type="compositionally biased region" description="Basic and acidic residues" evidence="1">
    <location>
        <begin position="617"/>
        <end position="628"/>
    </location>
</feature>
<evidence type="ECO:0000313" key="3">
    <source>
        <dbReference type="Proteomes" id="UP000029665"/>
    </source>
</evidence>
<keyword evidence="3" id="KW-1185">Reference proteome</keyword>
<evidence type="ECO:0000256" key="1">
    <source>
        <dbReference type="SAM" id="MobiDB-lite"/>
    </source>
</evidence>
<feature type="compositionally biased region" description="Polar residues" evidence="1">
    <location>
        <begin position="698"/>
        <end position="723"/>
    </location>
</feature>
<dbReference type="HOGENOM" id="CLU_358682_0_0_1"/>
<accession>A0A060S7Z8</accession>
<feature type="compositionally biased region" description="Low complexity" evidence="1">
    <location>
        <begin position="737"/>
        <end position="746"/>
    </location>
</feature>
<feature type="compositionally biased region" description="Basic and acidic residues" evidence="1">
    <location>
        <begin position="493"/>
        <end position="502"/>
    </location>
</feature>
<name>A0A060S7Z8_PYCCI</name>
<organism evidence="2 3">
    <name type="scientific">Pycnoporus cinnabarinus</name>
    <name type="common">Cinnabar-red polypore</name>
    <name type="synonym">Trametes cinnabarina</name>
    <dbReference type="NCBI Taxonomy" id="5643"/>
    <lineage>
        <taxon>Eukaryota</taxon>
        <taxon>Fungi</taxon>
        <taxon>Dikarya</taxon>
        <taxon>Basidiomycota</taxon>
        <taxon>Agaricomycotina</taxon>
        <taxon>Agaricomycetes</taxon>
        <taxon>Polyporales</taxon>
        <taxon>Polyporaceae</taxon>
        <taxon>Trametes</taxon>
    </lineage>
</organism>
<feature type="compositionally biased region" description="Basic and acidic residues" evidence="1">
    <location>
        <begin position="766"/>
        <end position="775"/>
    </location>
</feature>
<feature type="compositionally biased region" description="Basic and acidic residues" evidence="1">
    <location>
        <begin position="234"/>
        <end position="243"/>
    </location>
</feature>
<feature type="region of interest" description="Disordered" evidence="1">
    <location>
        <begin position="379"/>
        <end position="588"/>
    </location>
</feature>
<evidence type="ECO:0000313" key="2">
    <source>
        <dbReference type="EMBL" id="CDO68518.1"/>
    </source>
</evidence>
<dbReference type="OrthoDB" id="2756326at2759"/>
<dbReference type="Proteomes" id="UP000029665">
    <property type="component" value="Unassembled WGS sequence"/>
</dbReference>
<proteinExistence type="predicted"/>
<feature type="compositionally biased region" description="Low complexity" evidence="1">
    <location>
        <begin position="522"/>
        <end position="532"/>
    </location>
</feature>
<feature type="compositionally biased region" description="Basic and acidic residues" evidence="1">
    <location>
        <begin position="561"/>
        <end position="574"/>
    </location>
</feature>
<sequence>MAPLTRRSTVAIATSAVPATTTRTVQQLSVDESAPFDAGASNVRYRVQNLGIPLNYLPREIGILKRVDLEKEDLVTLKRWCKLLMVPYHKSRSQILDNIFANRTVVPYLPRRHRSLRIAATEKGIVLRHGIDKGLARPALKIIQGYNPHKDEIAAKAREEMGPQSPVPTEVGSPPPSVAELPQPEHATRSTARCSCPLDKGKGVDRSRVEDETVVQSPYPRPTRVPFGQLRPADFSRNHRFEEPDTSSDPSYEYEDTDQDAVHRQDTGLRYAYPPREPDDPSWLSNMRWGIEEDATHLDLSVQGVRDWIHGLCVEGNLAEAEALEVEGMYKLLSQHIAHVAGKDVMQKIIQRAKEIELPPFEVDDYTEHAPRFVPAEEHCDPQAQAEAEAEAETAAAREQMVMDNSRPSDTLSYLDRSSLPPTSPLAFAATRFRGRRRQRALSPAAEDETNGSPRPSKRMRLNSHDRDSFEPSHSPSRGESPEIPYNLGTNERNIEATRDNTGEPASPLSSYHSDEEGNDRAGLAKAANVAANTDPISPSGYQPPSQSVAVPRDYSAPSTPRRDGYDSDSDVHSDLVSPLAPPPPGWPYKMPRSFWEREEWREAFLELKAEREAKKLQEKEEELRQLEAPEGEASGSNEEDSRLDGSDAGDQGMAVDIPTGEEKDHVSDSGMDDAEQYDADVDMGNDATLAGKVAKESASSEISTDAVNAATSNHGAAETSTLAAAPVTPPRRRSARLSARAARGAVPTYVTPRDFNGRTIRRRGRNDPVFESRGRSPPIS</sequence>
<dbReference type="EMBL" id="CCBP010000020">
    <property type="protein sequence ID" value="CDO68518.1"/>
    <property type="molecule type" value="Genomic_DNA"/>
</dbReference>
<comment type="caution">
    <text evidence="2">The sequence shown here is derived from an EMBL/GenBank/DDBJ whole genome shotgun (WGS) entry which is preliminary data.</text>
</comment>
<gene>
    <name evidence="2" type="ORF">BN946_scf184998.g15</name>
</gene>
<feature type="compositionally biased region" description="Low complexity" evidence="1">
    <location>
        <begin position="383"/>
        <end position="400"/>
    </location>
</feature>
<feature type="compositionally biased region" description="Polar residues" evidence="1">
    <location>
        <begin position="535"/>
        <end position="549"/>
    </location>
</feature>
<feature type="compositionally biased region" description="Acidic residues" evidence="1">
    <location>
        <begin position="671"/>
        <end position="684"/>
    </location>
</feature>
<protein>
    <submittedName>
        <fullName evidence="2">Uncharacterized protein</fullName>
    </submittedName>
</protein>
<feature type="compositionally biased region" description="Basic and acidic residues" evidence="1">
    <location>
        <begin position="199"/>
        <end position="211"/>
    </location>
</feature>
<dbReference type="OMA" id="TRDPFHP"/>
<feature type="region of interest" description="Disordered" evidence="1">
    <location>
        <begin position="159"/>
        <end position="265"/>
    </location>
</feature>
<reference evidence="2" key="1">
    <citation type="submission" date="2014-01" db="EMBL/GenBank/DDBJ databases">
        <title>The genome of the white-rot fungus Pycnoporus cinnabarinus: a basidiomycete model with a versatile arsenal for lignocellulosic biomass breakdown.</title>
        <authorList>
            <person name="Levasseur A."/>
            <person name="Lomascolo A."/>
            <person name="Ruiz-Duenas F.J."/>
            <person name="Uzan E."/>
            <person name="Piumi F."/>
            <person name="Kues U."/>
            <person name="Ram A.F.J."/>
            <person name="Murat C."/>
            <person name="Haon M."/>
            <person name="Benoit I."/>
            <person name="Arfi Y."/>
            <person name="Chevret D."/>
            <person name="Drula E."/>
            <person name="Kwon M.J."/>
            <person name="Gouret P."/>
            <person name="Lesage-Meessen L."/>
            <person name="Lombard V."/>
            <person name="Mariette J."/>
            <person name="Noirot C."/>
            <person name="Park J."/>
            <person name="Patyshakuliyeva A."/>
            <person name="Wieneger R.A.B."/>
            <person name="Wosten H.A.B."/>
            <person name="Martin F."/>
            <person name="Coutinho P.M."/>
            <person name="de Vries R."/>
            <person name="Martinez A.T."/>
            <person name="Klopp C."/>
            <person name="Pontarotti P."/>
            <person name="Henrissat B."/>
            <person name="Record E."/>
        </authorList>
    </citation>
    <scope>NUCLEOTIDE SEQUENCE [LARGE SCALE GENOMIC DNA]</scope>
    <source>
        <strain evidence="2">BRFM137</strain>
    </source>
</reference>